<evidence type="ECO:0000256" key="3">
    <source>
        <dbReference type="NCBIfam" id="TIGR02720"/>
    </source>
</evidence>
<evidence type="ECO:0000259" key="7">
    <source>
        <dbReference type="Pfam" id="PF02776"/>
    </source>
</evidence>
<dbReference type="InterPro" id="IPR011766">
    <property type="entry name" value="TPP_enzyme_TPP-bd"/>
</dbReference>
<dbReference type="InterPro" id="IPR014092">
    <property type="entry name" value="Pyruvate_oxidase"/>
</dbReference>
<dbReference type="InterPro" id="IPR047210">
    <property type="entry name" value="TPP_PYR_POXB-like"/>
</dbReference>
<dbReference type="CDD" id="cd07039">
    <property type="entry name" value="TPP_PYR_POX"/>
    <property type="match status" value="1"/>
</dbReference>
<dbReference type="InterPro" id="IPR000399">
    <property type="entry name" value="TPP-bd_CS"/>
</dbReference>
<evidence type="ECO:0000256" key="1">
    <source>
        <dbReference type="ARBA" id="ARBA00007812"/>
    </source>
</evidence>
<keyword evidence="9" id="KW-1185">Reference proteome</keyword>
<dbReference type="InterPro" id="IPR012001">
    <property type="entry name" value="Thiamin_PyroP_enz_TPP-bd_dom"/>
</dbReference>
<evidence type="ECO:0000259" key="6">
    <source>
        <dbReference type="Pfam" id="PF02775"/>
    </source>
</evidence>
<dbReference type="Pfam" id="PF02775">
    <property type="entry name" value="TPP_enzyme_C"/>
    <property type="match status" value="1"/>
</dbReference>
<keyword evidence="2 4" id="KW-0786">Thiamine pyrophosphate</keyword>
<reference evidence="8 9" key="1">
    <citation type="submission" date="2024-01" db="EMBL/GenBank/DDBJ databases">
        <authorList>
            <person name="Botero Cardona J."/>
        </authorList>
    </citation>
    <scope>NUCLEOTIDE SEQUENCE [LARGE SCALE GENOMIC DNA]</scope>
    <source>
        <strain evidence="8 9">LMG 33000</strain>
    </source>
</reference>
<evidence type="ECO:0000256" key="2">
    <source>
        <dbReference type="ARBA" id="ARBA00023052"/>
    </source>
</evidence>
<dbReference type="SUPFAM" id="SSF52467">
    <property type="entry name" value="DHS-like NAD/FAD-binding domain"/>
    <property type="match status" value="1"/>
</dbReference>
<dbReference type="PANTHER" id="PTHR42981:SF2">
    <property type="entry name" value="PYRUVATE DEHYDROGENASE [UBIQUINONE]"/>
    <property type="match status" value="1"/>
</dbReference>
<dbReference type="EMBL" id="CAWVOH010000001">
    <property type="protein sequence ID" value="CAK8053871.1"/>
    <property type="molecule type" value="Genomic_DNA"/>
</dbReference>
<evidence type="ECO:0000313" key="9">
    <source>
        <dbReference type="Proteomes" id="UP001314241"/>
    </source>
</evidence>
<evidence type="ECO:0000259" key="5">
    <source>
        <dbReference type="Pfam" id="PF00205"/>
    </source>
</evidence>
<dbReference type="SUPFAM" id="SSF52518">
    <property type="entry name" value="Thiamin diphosphate-binding fold (THDP-binding)"/>
    <property type="match status" value="2"/>
</dbReference>
<dbReference type="Pfam" id="PF00205">
    <property type="entry name" value="TPP_enzyme_M"/>
    <property type="match status" value="1"/>
</dbReference>
<dbReference type="InterPro" id="IPR047211">
    <property type="entry name" value="POXB-like"/>
</dbReference>
<keyword evidence="8" id="KW-0560">Oxidoreductase</keyword>
<dbReference type="Pfam" id="PF02776">
    <property type="entry name" value="TPP_enzyme_N"/>
    <property type="match status" value="1"/>
</dbReference>
<dbReference type="RefSeq" id="WP_349641418.1">
    <property type="nucleotide sequence ID" value="NZ_CAWVOH010000001.1"/>
</dbReference>
<feature type="domain" description="Thiamine pyrophosphate enzyme central" evidence="5">
    <location>
        <begin position="199"/>
        <end position="327"/>
    </location>
</feature>
<comment type="similarity">
    <text evidence="1 4">Belongs to the TPP enzyme family.</text>
</comment>
<proteinExistence type="inferred from homology"/>
<dbReference type="Proteomes" id="UP001314241">
    <property type="component" value="Unassembled WGS sequence"/>
</dbReference>
<dbReference type="Gene3D" id="3.40.50.1220">
    <property type="entry name" value="TPP-binding domain"/>
    <property type="match status" value="1"/>
</dbReference>
<dbReference type="InterPro" id="IPR029035">
    <property type="entry name" value="DHS-like_NAD/FAD-binding_dom"/>
</dbReference>
<dbReference type="PANTHER" id="PTHR42981">
    <property type="entry name" value="PYRUVATE DEHYDROGENASE [UBIQUINONE]"/>
    <property type="match status" value="1"/>
</dbReference>
<dbReference type="InterPro" id="IPR012000">
    <property type="entry name" value="Thiamin_PyroP_enz_cen_dom"/>
</dbReference>
<dbReference type="Gene3D" id="3.40.50.970">
    <property type="match status" value="2"/>
</dbReference>
<dbReference type="NCBIfam" id="TIGR02720">
    <property type="entry name" value="pyruv_oxi_spxB"/>
    <property type="match status" value="1"/>
</dbReference>
<organism evidence="8 9">
    <name type="scientific">Eupransor demetentiae</name>
    <dbReference type="NCBI Taxonomy" id="3109584"/>
    <lineage>
        <taxon>Bacteria</taxon>
        <taxon>Bacillati</taxon>
        <taxon>Bacillota</taxon>
        <taxon>Bacilli</taxon>
        <taxon>Lactobacillales</taxon>
        <taxon>Lactobacillaceae</taxon>
        <taxon>Eupransor</taxon>
    </lineage>
</organism>
<protein>
    <recommendedName>
        <fullName evidence="3">Pyruvate oxidase</fullName>
        <ecNumber evidence="3">1.2.3.3</ecNumber>
    </recommendedName>
</protein>
<name>A0ABM9N3X5_9LACO</name>
<gene>
    <name evidence="8" type="ORF">R54876_GBNLAHCA_00430</name>
</gene>
<comment type="caution">
    <text evidence="8">The sequence shown here is derived from an EMBL/GenBank/DDBJ whole genome shotgun (WGS) entry which is preliminary data.</text>
</comment>
<feature type="domain" description="Thiamine pyrophosphate enzyme TPP-binding" evidence="6">
    <location>
        <begin position="389"/>
        <end position="537"/>
    </location>
</feature>
<dbReference type="InterPro" id="IPR029061">
    <property type="entry name" value="THDP-binding"/>
</dbReference>
<dbReference type="EC" id="1.2.3.3" evidence="3"/>
<evidence type="ECO:0000256" key="4">
    <source>
        <dbReference type="RuleBase" id="RU362132"/>
    </source>
</evidence>
<dbReference type="InterPro" id="IPR047212">
    <property type="entry name" value="TPP_POXB-like"/>
</dbReference>
<dbReference type="GO" id="GO:0047112">
    <property type="term" value="F:pyruvate oxidase activity"/>
    <property type="evidence" value="ECO:0007669"/>
    <property type="project" value="UniProtKB-EC"/>
</dbReference>
<feature type="domain" description="Thiamine pyrophosphate enzyme N-terminal TPP-binding" evidence="7">
    <location>
        <begin position="12"/>
        <end position="121"/>
    </location>
</feature>
<sequence length="607" mass="66639">MSEQNTLPASVAMLRVLEAWGVKHIYGYPGGSINSTMAALAKEKERLQYIQIRQEQVGAFAASAEAKLTGKIGVAFGSAGPGATNLLTGLYDAREDHAPVLAIVGQAPSTVMNYNFFQELNEGPIFDDVSVYNRTVMTPESLPHVVDQAIREAYQHKGVAVVIIPNDFGYKEIPEENYASFSQTDNKPKPEPVATDKEVEEFLAMVQKAKRPVIHVGRGIKDGGDELVKLSKKLQIPLVMTGLAKDKIPDSYEGNVGIANRAASKAADEIMAATDLLITIGADFPFANLTYQTHPFQFVQIDNQQVELGRHHNVDLAIWSDATRFVKKALEKALELPERPFFRAAVADMKNWKAYEEKLMNQASDPLQFESLYKEINAVADEDAAFAIDVGDNIINSFRYLNLTPKNKWVISALFASMGTGLPGALAAQLNYPKRQVFNIAGDGALSMVMHDLVTEVKYKLPIINIVTANNTLNFIKSEQDDAPMAHSGIDLHPIDFATVARGMGMEAATVTKSADLKDAFKQALAAQKAGKPFLIDAKITAKRGIPVEELLIKHDNGEWTESIAPDYDQNSDDKPVASVREFFDRYQGEDLKTLPEIFAEYGVAAD</sequence>
<dbReference type="PROSITE" id="PS00187">
    <property type="entry name" value="TPP_ENZYMES"/>
    <property type="match status" value="1"/>
</dbReference>
<dbReference type="CDD" id="cd02014">
    <property type="entry name" value="TPP_POX"/>
    <property type="match status" value="1"/>
</dbReference>
<accession>A0ABM9N3X5</accession>
<evidence type="ECO:0000313" key="8">
    <source>
        <dbReference type="EMBL" id="CAK8053871.1"/>
    </source>
</evidence>